<feature type="compositionally biased region" description="Basic and acidic residues" evidence="2">
    <location>
        <begin position="277"/>
        <end position="297"/>
    </location>
</feature>
<reference evidence="4 5" key="1">
    <citation type="submission" date="2018-05" db="EMBL/GenBank/DDBJ databases">
        <title>Genomic Encyclopedia of Type Strains, Phase IV (KMG-IV): sequencing the most valuable type-strain genomes for metagenomic binning, comparative biology and taxonomic classification.</title>
        <authorList>
            <person name="Goeker M."/>
        </authorList>
    </citation>
    <scope>NUCLEOTIDE SEQUENCE [LARGE SCALE GENOMIC DNA]</scope>
    <source>
        <strain evidence="4 5">DSM 25350</strain>
    </source>
</reference>
<evidence type="ECO:0000313" key="4">
    <source>
        <dbReference type="EMBL" id="PWK46336.1"/>
    </source>
</evidence>
<feature type="domain" description="Teneurin-like YD-shell" evidence="3">
    <location>
        <begin position="28"/>
        <end position="127"/>
    </location>
</feature>
<dbReference type="AlphaFoldDB" id="A0A316FF83"/>
<dbReference type="InterPro" id="IPR056823">
    <property type="entry name" value="TEN-like_YD-shell"/>
</dbReference>
<dbReference type="Proteomes" id="UP000245790">
    <property type="component" value="Unassembled WGS sequence"/>
</dbReference>
<dbReference type="InterPro" id="IPR022385">
    <property type="entry name" value="Rhs_assc_core"/>
</dbReference>
<keyword evidence="1" id="KW-0677">Repeat</keyword>
<keyword evidence="5" id="KW-1185">Reference proteome</keyword>
<evidence type="ECO:0000256" key="1">
    <source>
        <dbReference type="ARBA" id="ARBA00022737"/>
    </source>
</evidence>
<gene>
    <name evidence="4" type="ORF">C8D97_11319</name>
</gene>
<dbReference type="PANTHER" id="PTHR32305">
    <property type="match status" value="1"/>
</dbReference>
<proteinExistence type="predicted"/>
<dbReference type="Pfam" id="PF25023">
    <property type="entry name" value="TEN_YD-shell"/>
    <property type="match status" value="1"/>
</dbReference>
<dbReference type="NCBIfam" id="TIGR03696">
    <property type="entry name" value="Rhs_assc_core"/>
    <property type="match status" value="1"/>
</dbReference>
<accession>A0A316FF83</accession>
<dbReference type="PANTHER" id="PTHR32305:SF15">
    <property type="entry name" value="PROTEIN RHSA-RELATED"/>
    <property type="match status" value="1"/>
</dbReference>
<evidence type="ECO:0000313" key="5">
    <source>
        <dbReference type="Proteomes" id="UP000245790"/>
    </source>
</evidence>
<protein>
    <submittedName>
        <fullName evidence="4">RHS repeat-associated protein</fullName>
    </submittedName>
</protein>
<comment type="caution">
    <text evidence="4">The sequence shown here is derived from an EMBL/GenBank/DDBJ whole genome shotgun (WGS) entry which is preliminary data.</text>
</comment>
<sequence>MKVHKLIQLSVIVFIALIHLKVIAEKVSITFIHTDHLGSPIMATDESGKVKWREDYQPFGNQIINRDIDNNIGFTGHKEDKSLGLTYMQARWYNSEVGRFMSLDPATYTFSNPIMSFNRYLYVNNNPYNYNDPDGKFLRRIYHQVAVFAKEPLRASKGLYRSAKGLFSNNPPPIINIPRSPESVCCLDIPIDSSPYSSEESDSEPAVVSLPDLDSLDYDDASSELEGTGFEHQGETEGGYDKWYHPDGSRVQIRPDGEVVRNGPKITPEGGGKKFRPRYDPKGNKTKEHNTGERIKR</sequence>
<evidence type="ECO:0000259" key="3">
    <source>
        <dbReference type="Pfam" id="PF25023"/>
    </source>
</evidence>
<dbReference type="Gene3D" id="2.180.10.10">
    <property type="entry name" value="RHS repeat-associated core"/>
    <property type="match status" value="1"/>
</dbReference>
<dbReference type="RefSeq" id="WP_109764774.1">
    <property type="nucleotide sequence ID" value="NZ_QGGU01000013.1"/>
</dbReference>
<organism evidence="4 5">
    <name type="scientific">Pleionea mediterranea</name>
    <dbReference type="NCBI Taxonomy" id="523701"/>
    <lineage>
        <taxon>Bacteria</taxon>
        <taxon>Pseudomonadati</taxon>
        <taxon>Pseudomonadota</taxon>
        <taxon>Gammaproteobacteria</taxon>
        <taxon>Oceanospirillales</taxon>
        <taxon>Pleioneaceae</taxon>
        <taxon>Pleionea</taxon>
    </lineage>
</organism>
<feature type="region of interest" description="Disordered" evidence="2">
    <location>
        <begin position="222"/>
        <end position="297"/>
    </location>
</feature>
<evidence type="ECO:0000256" key="2">
    <source>
        <dbReference type="SAM" id="MobiDB-lite"/>
    </source>
</evidence>
<name>A0A316FF83_9GAMM</name>
<dbReference type="EMBL" id="QGGU01000013">
    <property type="protein sequence ID" value="PWK46336.1"/>
    <property type="molecule type" value="Genomic_DNA"/>
</dbReference>
<feature type="compositionally biased region" description="Basic and acidic residues" evidence="2">
    <location>
        <begin position="232"/>
        <end position="259"/>
    </location>
</feature>
<dbReference type="OrthoDB" id="9815414at2"/>
<dbReference type="InterPro" id="IPR050708">
    <property type="entry name" value="T6SS_VgrG/RHS"/>
</dbReference>